<reference evidence="14" key="1">
    <citation type="submission" date="2015-12" db="EMBL/GenBank/DDBJ databases">
        <title>Complete genome sequences of two moderately thermophilic Paenibacillus species.</title>
        <authorList>
            <person name="Butler R.III."/>
            <person name="Wang J."/>
            <person name="Stark B.C."/>
            <person name="Pombert J.-F."/>
        </authorList>
    </citation>
    <scope>NUCLEOTIDE SEQUENCE [LARGE SCALE GENOMIC DNA]</scope>
    <source>
        <strain evidence="14">32O-Y</strain>
    </source>
</reference>
<keyword evidence="11" id="KW-1003">Cell membrane</keyword>
<dbReference type="PANTHER" id="PTHR42823">
    <property type="entry name" value="ATP SYNTHASE SUBUNIT A, CHLOROPLASTIC"/>
    <property type="match status" value="1"/>
</dbReference>
<dbReference type="InterPro" id="IPR035908">
    <property type="entry name" value="F0_ATP_A_sf"/>
</dbReference>
<keyword evidence="6 11" id="KW-0375">Hydrogen ion transport</keyword>
<feature type="transmembrane region" description="Helical" evidence="11">
    <location>
        <begin position="138"/>
        <end position="157"/>
    </location>
</feature>
<evidence type="ECO:0000313" key="13">
    <source>
        <dbReference type="EMBL" id="ALS24532.1"/>
    </source>
</evidence>
<evidence type="ECO:0000256" key="10">
    <source>
        <dbReference type="ARBA" id="ARBA00023310"/>
    </source>
</evidence>
<feature type="transmembrane region" description="Helical" evidence="11">
    <location>
        <begin position="227"/>
        <end position="245"/>
    </location>
</feature>
<evidence type="ECO:0000313" key="14">
    <source>
        <dbReference type="Proteomes" id="UP000061660"/>
    </source>
</evidence>
<keyword evidence="7 11" id="KW-1133">Transmembrane helix</keyword>
<evidence type="ECO:0000256" key="2">
    <source>
        <dbReference type="ARBA" id="ARBA00006810"/>
    </source>
</evidence>
<dbReference type="EMBL" id="CP013652">
    <property type="protein sequence ID" value="ALS24532.1"/>
    <property type="molecule type" value="Genomic_DNA"/>
</dbReference>
<accession>A0A0U2W7M2</accession>
<dbReference type="InterPro" id="IPR023011">
    <property type="entry name" value="ATP_synth_F0_asu_AS"/>
</dbReference>
<evidence type="ECO:0000256" key="5">
    <source>
        <dbReference type="ARBA" id="ARBA00022692"/>
    </source>
</evidence>
<feature type="transmembrane region" description="Helical" evidence="11">
    <location>
        <begin position="16"/>
        <end position="37"/>
    </location>
</feature>
<evidence type="ECO:0000256" key="4">
    <source>
        <dbReference type="ARBA" id="ARBA00022547"/>
    </source>
</evidence>
<comment type="subcellular location">
    <subcellularLocation>
        <location evidence="11 12">Cell membrane</location>
        <topology evidence="11 12">Multi-pass membrane protein</topology>
    </subcellularLocation>
    <subcellularLocation>
        <location evidence="1">Membrane</location>
        <topology evidence="1">Multi-pass membrane protein</topology>
    </subcellularLocation>
</comment>
<keyword evidence="14" id="KW-1185">Reference proteome</keyword>
<evidence type="ECO:0000256" key="6">
    <source>
        <dbReference type="ARBA" id="ARBA00022781"/>
    </source>
</evidence>
<dbReference type="Gene3D" id="1.20.120.220">
    <property type="entry name" value="ATP synthase, F0 complex, subunit A"/>
    <property type="match status" value="1"/>
</dbReference>
<evidence type="ECO:0000256" key="11">
    <source>
        <dbReference type="HAMAP-Rule" id="MF_01393"/>
    </source>
</evidence>
<evidence type="ECO:0000256" key="9">
    <source>
        <dbReference type="ARBA" id="ARBA00023136"/>
    </source>
</evidence>
<keyword evidence="9 11" id="KW-0472">Membrane</keyword>
<evidence type="ECO:0000256" key="1">
    <source>
        <dbReference type="ARBA" id="ARBA00004141"/>
    </source>
</evidence>
<dbReference type="HAMAP" id="MF_01393">
    <property type="entry name" value="ATP_synth_a_bact"/>
    <property type="match status" value="1"/>
</dbReference>
<dbReference type="PROSITE" id="PS00449">
    <property type="entry name" value="ATPASE_A"/>
    <property type="match status" value="1"/>
</dbReference>
<dbReference type="OrthoDB" id="9789241at2"/>
<dbReference type="AlphaFoldDB" id="A0A0U2W7M2"/>
<protein>
    <recommendedName>
        <fullName evidence="11 12">ATP synthase subunit a</fullName>
    </recommendedName>
    <alternativeName>
        <fullName evidence="11">ATP synthase F0 sector subunit a</fullName>
    </alternativeName>
    <alternativeName>
        <fullName evidence="11">F-ATPase subunit 6</fullName>
    </alternativeName>
</protein>
<dbReference type="Pfam" id="PF00119">
    <property type="entry name" value="ATP-synt_A"/>
    <property type="match status" value="1"/>
</dbReference>
<dbReference type="CDD" id="cd00310">
    <property type="entry name" value="ATP-synt_Fo_a_6"/>
    <property type="match status" value="1"/>
</dbReference>
<dbReference type="GO" id="GO:0005886">
    <property type="term" value="C:plasma membrane"/>
    <property type="evidence" value="ECO:0007669"/>
    <property type="project" value="UniProtKB-SubCell"/>
</dbReference>
<dbReference type="Proteomes" id="UP000061660">
    <property type="component" value="Chromosome"/>
</dbReference>
<feature type="transmembrane region" description="Helical" evidence="11">
    <location>
        <begin position="75"/>
        <end position="98"/>
    </location>
</feature>
<evidence type="ECO:0000256" key="3">
    <source>
        <dbReference type="ARBA" id="ARBA00022448"/>
    </source>
</evidence>
<dbReference type="PANTHER" id="PTHR42823:SF3">
    <property type="entry name" value="ATP SYNTHASE SUBUNIT A, CHLOROPLASTIC"/>
    <property type="match status" value="1"/>
</dbReference>
<name>A0A0U2W7M2_9BACL</name>
<dbReference type="PATRIC" id="fig|162209.4.peg.4482"/>
<dbReference type="RefSeq" id="WP_054817704.1">
    <property type="nucleotide sequence ID" value="NZ_BJCS01000011.1"/>
</dbReference>
<keyword evidence="5 11" id="KW-0812">Transmembrane</keyword>
<gene>
    <name evidence="11" type="primary">atpB</name>
    <name evidence="13" type="ORF">IJ22_42360</name>
</gene>
<dbReference type="InterPro" id="IPR045082">
    <property type="entry name" value="ATP_syn_F0_a_bact/chloroplast"/>
</dbReference>
<evidence type="ECO:0000256" key="7">
    <source>
        <dbReference type="ARBA" id="ARBA00022989"/>
    </source>
</evidence>
<sequence length="253" mass="28017">MHELPIVNWLGIDWDLSTIITIAVTCLIVLLIAIAGTRNLSVHNPGKMQNFLEWLVEFVHNIIAGTMDMKKGKAFIMLGITLIMFIFVGNMLGLPLVIVTEVTQPIPWLGITQAEIDAAHQAGKHIGIGWWKSPTADLSVTMGLALMVIVMTHYLGLTRNTKHYLHHYVEPFAVMFPLNIVKEISKLLTLGMRLFGNIYAGEVLIAVILMAGIGGILPLIIWQGFSVFVGAIQAFVFTTLTMVYLSQAIEHKE</sequence>
<keyword evidence="4 11" id="KW-0138">CF(0)</keyword>
<comment type="similarity">
    <text evidence="2 11 12">Belongs to the ATPase A chain family.</text>
</comment>
<keyword evidence="10 11" id="KW-0066">ATP synthesis</keyword>
<comment type="function">
    <text evidence="11 12">Key component of the proton channel; it plays a direct role in the translocation of protons across the membrane.</text>
</comment>
<evidence type="ECO:0000256" key="8">
    <source>
        <dbReference type="ARBA" id="ARBA00023065"/>
    </source>
</evidence>
<dbReference type="SUPFAM" id="SSF81336">
    <property type="entry name" value="F1F0 ATP synthase subunit A"/>
    <property type="match status" value="1"/>
</dbReference>
<proteinExistence type="inferred from homology"/>
<dbReference type="STRING" id="162209.IJ22_42360"/>
<dbReference type="GO" id="GO:0046933">
    <property type="term" value="F:proton-transporting ATP synthase activity, rotational mechanism"/>
    <property type="evidence" value="ECO:0007669"/>
    <property type="project" value="UniProtKB-UniRule"/>
</dbReference>
<dbReference type="KEGG" id="pnp:IJ22_42360"/>
<keyword evidence="3 11" id="KW-0813">Transport</keyword>
<evidence type="ECO:0000256" key="12">
    <source>
        <dbReference type="RuleBase" id="RU000483"/>
    </source>
</evidence>
<organism evidence="13 14">
    <name type="scientific">Paenibacillus naphthalenovorans</name>
    <dbReference type="NCBI Taxonomy" id="162209"/>
    <lineage>
        <taxon>Bacteria</taxon>
        <taxon>Bacillati</taxon>
        <taxon>Bacillota</taxon>
        <taxon>Bacilli</taxon>
        <taxon>Bacillales</taxon>
        <taxon>Paenibacillaceae</taxon>
        <taxon>Paenibacillus</taxon>
    </lineage>
</organism>
<dbReference type="GO" id="GO:0042777">
    <property type="term" value="P:proton motive force-driven plasma membrane ATP synthesis"/>
    <property type="evidence" value="ECO:0007669"/>
    <property type="project" value="TreeGrafter"/>
</dbReference>
<dbReference type="NCBIfam" id="TIGR01131">
    <property type="entry name" value="ATP_synt_6_or_A"/>
    <property type="match status" value="1"/>
</dbReference>
<reference evidence="13 14" key="2">
    <citation type="journal article" date="2016" name="Genome Announc.">
        <title>Complete Genome Sequences of Two Interactive Moderate Thermophiles, Paenibacillus napthalenovorans 32O-Y and Paenibacillus sp. 32O-W.</title>
        <authorList>
            <person name="Butler R.R.III."/>
            <person name="Wang J."/>
            <person name="Stark B.C."/>
            <person name="Pombert J.F."/>
        </authorList>
    </citation>
    <scope>NUCLEOTIDE SEQUENCE [LARGE SCALE GENOMIC DNA]</scope>
    <source>
        <strain evidence="13 14">32O-Y</strain>
    </source>
</reference>
<dbReference type="InterPro" id="IPR000568">
    <property type="entry name" value="ATP_synth_F0_asu"/>
</dbReference>
<dbReference type="GO" id="GO:0045259">
    <property type="term" value="C:proton-transporting ATP synthase complex"/>
    <property type="evidence" value="ECO:0007669"/>
    <property type="project" value="UniProtKB-KW"/>
</dbReference>
<dbReference type="PRINTS" id="PR00123">
    <property type="entry name" value="ATPASEA"/>
</dbReference>
<keyword evidence="8 11" id="KW-0406">Ion transport</keyword>
<feature type="transmembrane region" description="Helical" evidence="11">
    <location>
        <begin position="198"/>
        <end position="221"/>
    </location>
</feature>